<keyword evidence="7 12" id="KW-0472">Membrane</keyword>
<dbReference type="Proteomes" id="UP000711488">
    <property type="component" value="Unassembled WGS sequence"/>
</dbReference>
<evidence type="ECO:0000256" key="7">
    <source>
        <dbReference type="ARBA" id="ARBA00023136"/>
    </source>
</evidence>
<keyword evidence="6" id="KW-0406">Ion transport</keyword>
<comment type="caution">
    <text evidence="14">The sequence shown here is derived from an EMBL/GenBank/DDBJ whole genome shotgun (WGS) entry which is preliminary data.</text>
</comment>
<dbReference type="EMBL" id="JQDR03015442">
    <property type="protein sequence ID" value="KAA0186647.1"/>
    <property type="molecule type" value="Genomic_DNA"/>
</dbReference>
<proteinExistence type="predicted"/>
<keyword evidence="8 14" id="KW-0675">Receptor</keyword>
<dbReference type="SMART" id="SM00918">
    <property type="entry name" value="Lig_chan-Glu_bd"/>
    <property type="match status" value="1"/>
</dbReference>
<reference evidence="14" key="1">
    <citation type="submission" date="2014-08" db="EMBL/GenBank/DDBJ databases">
        <authorList>
            <person name="Murali S."/>
            <person name="Richards S."/>
            <person name="Bandaranaike D."/>
            <person name="Bellair M."/>
            <person name="Blankenburg K."/>
            <person name="Chao H."/>
            <person name="Dinh H."/>
            <person name="Doddapaneni H."/>
            <person name="Dugan-Rocha S."/>
            <person name="Elkadiri S."/>
            <person name="Gnanaolivu R."/>
            <person name="Hughes D."/>
            <person name="Lee S."/>
            <person name="Li M."/>
            <person name="Ming W."/>
            <person name="Munidasa M."/>
            <person name="Muniz J."/>
            <person name="Nguyen L."/>
            <person name="Osuji N."/>
            <person name="Pu L.-L."/>
            <person name="Puazo M."/>
            <person name="Skinner E."/>
            <person name="Qu C."/>
            <person name="Quiroz J."/>
            <person name="Raj R."/>
            <person name="Weissenberger G."/>
            <person name="Xin Y."/>
            <person name="Zou X."/>
            <person name="Han Y."/>
            <person name="Worley K."/>
            <person name="Muzny D."/>
            <person name="Gibbs R."/>
        </authorList>
    </citation>
    <scope>NUCLEOTIDE SEQUENCE</scope>
    <source>
        <strain evidence="14">HAZT.00-mixed</strain>
        <tissue evidence="14">Whole organism</tissue>
    </source>
</reference>
<dbReference type="PANTHER" id="PTHR42643">
    <property type="entry name" value="IONOTROPIC RECEPTOR 20A-RELATED"/>
    <property type="match status" value="1"/>
</dbReference>
<dbReference type="SUPFAM" id="SSF53850">
    <property type="entry name" value="Periplasmic binding protein-like II"/>
    <property type="match status" value="1"/>
</dbReference>
<dbReference type="InterPro" id="IPR052192">
    <property type="entry name" value="Insect_Ionotropic_Sensory_Rcpt"/>
</dbReference>
<organism evidence="14">
    <name type="scientific">Hyalella azteca</name>
    <name type="common">Amphipod</name>
    <dbReference type="NCBI Taxonomy" id="294128"/>
    <lineage>
        <taxon>Eukaryota</taxon>
        <taxon>Metazoa</taxon>
        <taxon>Ecdysozoa</taxon>
        <taxon>Arthropoda</taxon>
        <taxon>Crustacea</taxon>
        <taxon>Multicrustacea</taxon>
        <taxon>Malacostraca</taxon>
        <taxon>Eumalacostraca</taxon>
        <taxon>Peracarida</taxon>
        <taxon>Amphipoda</taxon>
        <taxon>Senticaudata</taxon>
        <taxon>Talitrida</taxon>
        <taxon>Talitroidea</taxon>
        <taxon>Hyalellidae</taxon>
        <taxon>Hyalella</taxon>
    </lineage>
</organism>
<gene>
    <name evidence="14" type="ORF">HAZT_HAZT008173</name>
</gene>
<feature type="transmembrane region" description="Helical" evidence="12">
    <location>
        <begin position="342"/>
        <end position="369"/>
    </location>
</feature>
<comment type="subcellular location">
    <subcellularLocation>
        <location evidence="1">Cell membrane</location>
        <topology evidence="1">Multi-pass membrane protein</topology>
    </subcellularLocation>
</comment>
<reference evidence="14" key="3">
    <citation type="submission" date="2019-06" db="EMBL/GenBank/DDBJ databases">
        <authorList>
            <person name="Poynton C."/>
            <person name="Hasenbein S."/>
            <person name="Benoit J.B."/>
            <person name="Sepulveda M.S."/>
            <person name="Poelchau M.F."/>
            <person name="Murali S.C."/>
            <person name="Chen S."/>
            <person name="Glastad K.M."/>
            <person name="Werren J.H."/>
            <person name="Vineis J.H."/>
            <person name="Bowen J.L."/>
            <person name="Friedrich M."/>
            <person name="Jones J."/>
            <person name="Robertson H.M."/>
            <person name="Feyereisen R."/>
            <person name="Mechler-Hickson A."/>
            <person name="Mathers N."/>
            <person name="Lee C.E."/>
            <person name="Colbourne J.K."/>
            <person name="Biales A."/>
            <person name="Johnston J.S."/>
            <person name="Wellborn G.A."/>
            <person name="Rosendale A.J."/>
            <person name="Cridge A.G."/>
            <person name="Munoz-Torres M.C."/>
            <person name="Bain P.A."/>
            <person name="Manny A.R."/>
            <person name="Major K.M."/>
            <person name="Lambert F.N."/>
            <person name="Vulpe C.D."/>
            <person name="Tuck P."/>
            <person name="Blalock B.J."/>
            <person name="Lin Y.-Y."/>
            <person name="Smith M.E."/>
            <person name="Ochoa-Acuna H."/>
            <person name="Chen M.-J.M."/>
            <person name="Childers C.P."/>
            <person name="Qu J."/>
            <person name="Dugan S."/>
            <person name="Lee S.L."/>
            <person name="Chao H."/>
            <person name="Dinh H."/>
            <person name="Han Y."/>
            <person name="Doddapaneni H."/>
            <person name="Worley K.C."/>
            <person name="Muzny D.M."/>
            <person name="Gibbs R.A."/>
            <person name="Richards S."/>
        </authorList>
    </citation>
    <scope>NUCLEOTIDE SEQUENCE</scope>
    <source>
        <strain evidence="14">HAZT.00-mixed</strain>
        <tissue evidence="14">Whole organism</tissue>
    </source>
</reference>
<dbReference type="Gene3D" id="3.40.190.10">
    <property type="entry name" value="Periplasmic binding protein-like II"/>
    <property type="match status" value="1"/>
</dbReference>
<dbReference type="GO" id="GO:0015276">
    <property type="term" value="F:ligand-gated monoatomic ion channel activity"/>
    <property type="evidence" value="ECO:0007669"/>
    <property type="project" value="InterPro"/>
</dbReference>
<protein>
    <submittedName>
        <fullName evidence="14">Ionotropic receptor 107</fullName>
    </submittedName>
</protein>
<dbReference type="InterPro" id="IPR019594">
    <property type="entry name" value="Glu/Gly-bd"/>
</dbReference>
<keyword evidence="5 12" id="KW-1133">Transmembrane helix</keyword>
<keyword evidence="2" id="KW-0813">Transport</keyword>
<evidence type="ECO:0000256" key="1">
    <source>
        <dbReference type="ARBA" id="ARBA00004651"/>
    </source>
</evidence>
<keyword evidence="11" id="KW-0407">Ion channel</keyword>
<evidence type="ECO:0000313" key="14">
    <source>
        <dbReference type="EMBL" id="KAA0186647.1"/>
    </source>
</evidence>
<dbReference type="Pfam" id="PF10613">
    <property type="entry name" value="Lig_chan-Glu_bd"/>
    <property type="match status" value="1"/>
</dbReference>
<sequence length="551" mass="62191">MKMSTETRLGISSIVFSFVLPLLLFGSLVTPTCAVLSSVSLPGSAQGTSVLQELLDGPLKGYDLFIFDDTHSSSIYWNELQTLGSAVIQTSAVDFDATKFPLTTYSGKNFSVIWLIDSDNIRIDRLVEKPFLWCPKKLVVLSLSADITLSKLINSRAIQCSKFVVIITPGKTSQYSLIYTTFPLQGNALKLLGRWNLQNFMNEELFFIDRFTTFSGSVLRLAAFCDDYPLLYPGHNGTCIGSNLDTLDIVKSHLNFTYTFELKPFDSKWGSNENGTWTGMFAELASNEKKLSVNYLTVVLDRYNAFDSTYPYKTEAFAFMARLPKPLPKWKSVLYPFARSTWISIGIVTLLVSVIFPILTRIEVAGALVAQSMNLSTFGVGEWRRVWMAVWYMGCIVFITGYNGNLIAFLTVPLYPVRIETIKQLAESPLRITMQDYGEFVPEALKISTDQAMRSLGNKLDLFPLDHDYEPGVEMVVKNGTHALIETYSYLMKVRIKYNVTQDTYILKEQVYSGHLAWFLPKYTPYTETISSTLHRLVEAGIVGKLFRDHF</sequence>
<accession>A0A6A0GSR6</accession>
<keyword evidence="9" id="KW-0325">Glycoprotein</keyword>
<feature type="non-terminal residue" evidence="14">
    <location>
        <position position="551"/>
    </location>
</feature>
<evidence type="ECO:0000259" key="13">
    <source>
        <dbReference type="SMART" id="SM00918"/>
    </source>
</evidence>
<evidence type="ECO:0000256" key="3">
    <source>
        <dbReference type="ARBA" id="ARBA00022475"/>
    </source>
</evidence>
<evidence type="ECO:0000256" key="10">
    <source>
        <dbReference type="ARBA" id="ARBA00023286"/>
    </source>
</evidence>
<keyword evidence="3" id="KW-1003">Cell membrane</keyword>
<name>A0A6A0GSR6_HYAAZ</name>
<dbReference type="GO" id="GO:0005886">
    <property type="term" value="C:plasma membrane"/>
    <property type="evidence" value="ECO:0007669"/>
    <property type="project" value="UniProtKB-SubCell"/>
</dbReference>
<evidence type="ECO:0000256" key="8">
    <source>
        <dbReference type="ARBA" id="ARBA00023170"/>
    </source>
</evidence>
<reference evidence="14" key="2">
    <citation type="journal article" date="2018" name="Environ. Sci. Technol.">
        <title>The Toxicogenome of Hyalella azteca: A Model for Sediment Ecotoxicology and Evolutionary Toxicology.</title>
        <authorList>
            <person name="Poynton H.C."/>
            <person name="Hasenbein S."/>
            <person name="Benoit J.B."/>
            <person name="Sepulveda M.S."/>
            <person name="Poelchau M.F."/>
            <person name="Hughes D.S.T."/>
            <person name="Murali S.C."/>
            <person name="Chen S."/>
            <person name="Glastad K.M."/>
            <person name="Goodisman M.A.D."/>
            <person name="Werren J.H."/>
            <person name="Vineis J.H."/>
            <person name="Bowen J.L."/>
            <person name="Friedrich M."/>
            <person name="Jones J."/>
            <person name="Robertson H.M."/>
            <person name="Feyereisen R."/>
            <person name="Mechler-Hickson A."/>
            <person name="Mathers N."/>
            <person name="Lee C.E."/>
            <person name="Colbourne J.K."/>
            <person name="Biales A."/>
            <person name="Johnston J.S."/>
            <person name="Wellborn G.A."/>
            <person name="Rosendale A.J."/>
            <person name="Cridge A.G."/>
            <person name="Munoz-Torres M.C."/>
            <person name="Bain P.A."/>
            <person name="Manny A.R."/>
            <person name="Major K.M."/>
            <person name="Lambert F.N."/>
            <person name="Vulpe C.D."/>
            <person name="Tuck P."/>
            <person name="Blalock B.J."/>
            <person name="Lin Y.Y."/>
            <person name="Smith M.E."/>
            <person name="Ochoa-Acuna H."/>
            <person name="Chen M.M."/>
            <person name="Childers C.P."/>
            <person name="Qu J."/>
            <person name="Dugan S."/>
            <person name="Lee S.L."/>
            <person name="Chao H."/>
            <person name="Dinh H."/>
            <person name="Han Y."/>
            <person name="Doddapaneni H."/>
            <person name="Worley K.C."/>
            <person name="Muzny D.M."/>
            <person name="Gibbs R.A."/>
            <person name="Richards S."/>
        </authorList>
    </citation>
    <scope>NUCLEOTIDE SEQUENCE</scope>
    <source>
        <strain evidence="14">HAZT.00-mixed</strain>
        <tissue evidence="14">Whole organism</tissue>
    </source>
</reference>
<keyword evidence="10" id="KW-1071">Ligand-gated ion channel</keyword>
<feature type="domain" description="Ionotropic glutamate receptor L-glutamate and glycine-binding" evidence="13">
    <location>
        <begin position="229"/>
        <end position="286"/>
    </location>
</feature>
<evidence type="ECO:0000256" key="5">
    <source>
        <dbReference type="ARBA" id="ARBA00022989"/>
    </source>
</evidence>
<dbReference type="PANTHER" id="PTHR42643:SF24">
    <property type="entry name" value="IONOTROPIC RECEPTOR 60A"/>
    <property type="match status" value="1"/>
</dbReference>
<evidence type="ECO:0000256" key="9">
    <source>
        <dbReference type="ARBA" id="ARBA00023180"/>
    </source>
</evidence>
<dbReference type="Gene3D" id="1.10.287.70">
    <property type="match status" value="1"/>
</dbReference>
<keyword evidence="4 12" id="KW-0812">Transmembrane</keyword>
<feature type="transmembrane region" description="Helical" evidence="12">
    <location>
        <begin position="390"/>
        <end position="415"/>
    </location>
</feature>
<evidence type="ECO:0000256" key="6">
    <source>
        <dbReference type="ARBA" id="ARBA00023065"/>
    </source>
</evidence>
<evidence type="ECO:0000256" key="2">
    <source>
        <dbReference type="ARBA" id="ARBA00022448"/>
    </source>
</evidence>
<evidence type="ECO:0000256" key="4">
    <source>
        <dbReference type="ARBA" id="ARBA00022692"/>
    </source>
</evidence>
<dbReference type="AlphaFoldDB" id="A0A6A0GSR6"/>
<evidence type="ECO:0000256" key="12">
    <source>
        <dbReference type="SAM" id="Phobius"/>
    </source>
</evidence>
<evidence type="ECO:0000256" key="11">
    <source>
        <dbReference type="ARBA" id="ARBA00023303"/>
    </source>
</evidence>